<feature type="transmembrane region" description="Helical" evidence="7">
    <location>
        <begin position="12"/>
        <end position="30"/>
    </location>
</feature>
<evidence type="ECO:0000259" key="8">
    <source>
        <dbReference type="PROSITE" id="PS50928"/>
    </source>
</evidence>
<dbReference type="SUPFAM" id="SSF161098">
    <property type="entry name" value="MetI-like"/>
    <property type="match status" value="1"/>
</dbReference>
<dbReference type="InterPro" id="IPR035906">
    <property type="entry name" value="MetI-like_sf"/>
</dbReference>
<dbReference type="PROSITE" id="PS50928">
    <property type="entry name" value="ABC_TM1"/>
    <property type="match status" value="1"/>
</dbReference>
<comment type="similarity">
    <text evidence="7">Belongs to the binding-protein-dependent transport system permease family.</text>
</comment>
<dbReference type="InterPro" id="IPR045621">
    <property type="entry name" value="BPD_transp_1_N"/>
</dbReference>
<evidence type="ECO:0000256" key="6">
    <source>
        <dbReference type="ARBA" id="ARBA00023136"/>
    </source>
</evidence>
<evidence type="ECO:0000256" key="1">
    <source>
        <dbReference type="ARBA" id="ARBA00004651"/>
    </source>
</evidence>
<evidence type="ECO:0000256" key="3">
    <source>
        <dbReference type="ARBA" id="ARBA00022475"/>
    </source>
</evidence>
<evidence type="ECO:0000256" key="2">
    <source>
        <dbReference type="ARBA" id="ARBA00022448"/>
    </source>
</evidence>
<reference evidence="9 10" key="1">
    <citation type="submission" date="2019-03" db="EMBL/GenBank/DDBJ databases">
        <title>Genomic Encyclopedia of Type Strains, Phase III (KMG-III): the genomes of soil and plant-associated and newly described type strains.</title>
        <authorList>
            <person name="Whitman W."/>
        </authorList>
    </citation>
    <scope>NUCLEOTIDE SEQUENCE [LARGE SCALE GENOMIC DNA]</scope>
    <source>
        <strain evidence="9 10">CGMCC 1.7002</strain>
    </source>
</reference>
<dbReference type="InterPro" id="IPR000515">
    <property type="entry name" value="MetI-like"/>
</dbReference>
<keyword evidence="5 7" id="KW-1133">Transmembrane helix</keyword>
<dbReference type="CDD" id="cd06261">
    <property type="entry name" value="TM_PBP2"/>
    <property type="match status" value="1"/>
</dbReference>
<feature type="transmembrane region" description="Helical" evidence="7">
    <location>
        <begin position="134"/>
        <end position="159"/>
    </location>
</feature>
<dbReference type="EMBL" id="SNYR01000001">
    <property type="protein sequence ID" value="TDQ66019.1"/>
    <property type="molecule type" value="Genomic_DNA"/>
</dbReference>
<feature type="transmembrane region" description="Helical" evidence="7">
    <location>
        <begin position="302"/>
        <end position="325"/>
    </location>
</feature>
<feature type="transmembrane region" description="Helical" evidence="7">
    <location>
        <begin position="101"/>
        <end position="122"/>
    </location>
</feature>
<gene>
    <name evidence="9" type="ORF">ATL17_0004</name>
</gene>
<evidence type="ECO:0000313" key="10">
    <source>
        <dbReference type="Proteomes" id="UP000295391"/>
    </source>
</evidence>
<comment type="subcellular location">
    <subcellularLocation>
        <location evidence="1 7">Cell membrane</location>
        <topology evidence="1 7">Multi-pass membrane protein</topology>
    </subcellularLocation>
</comment>
<dbReference type="Proteomes" id="UP000295391">
    <property type="component" value="Unassembled WGS sequence"/>
</dbReference>
<keyword evidence="3" id="KW-1003">Cell membrane</keyword>
<proteinExistence type="inferred from homology"/>
<sequence length="340" mass="36827">MFYYLLKRAASLFLVLVGLAILIFVIARIVPGDPARIALGPLASAEQVAQMREQMGLDLPFHTQLWNYLVGLTHGDFGKSLLTSRPVSADIMQALPATLELVLFTIVIQIVLSIPLGVLAAIYRDTWVDNVSRIISLIGVVTPGFVLAIILQLMASYVFTFFPVTGRLDGGLDFSADVTGLLLIDSILAGRPDVFGDAFMHLILPATALAAAGIGQVMRITRSSMIELSGRDFVEASRAYGVPERVVTFKYILRLACVAPLTILGLEFASLIGNAFIVEFVFSWPGIASYGVRTILQKDLNAVIGVVLVSGLFFVIANLVIDILLGILDPRHRLREGASK</sequence>
<dbReference type="AlphaFoldDB" id="A0A4R6VPY8"/>
<evidence type="ECO:0000256" key="4">
    <source>
        <dbReference type="ARBA" id="ARBA00022692"/>
    </source>
</evidence>
<feature type="transmembrane region" description="Helical" evidence="7">
    <location>
        <begin position="255"/>
        <end position="282"/>
    </location>
</feature>
<name>A0A4R6VPY8_9HYPH</name>
<keyword evidence="2 7" id="KW-0813">Transport</keyword>
<keyword evidence="10" id="KW-1185">Reference proteome</keyword>
<keyword evidence="6 7" id="KW-0472">Membrane</keyword>
<keyword evidence="4 7" id="KW-0812">Transmembrane</keyword>
<protein>
    <submittedName>
        <fullName evidence="9">Peptide/nickel transport system permease protein</fullName>
    </submittedName>
</protein>
<evidence type="ECO:0000256" key="5">
    <source>
        <dbReference type="ARBA" id="ARBA00022989"/>
    </source>
</evidence>
<dbReference type="PANTHER" id="PTHR43163:SF6">
    <property type="entry name" value="DIPEPTIDE TRANSPORT SYSTEM PERMEASE PROTEIN DPPB-RELATED"/>
    <property type="match status" value="1"/>
</dbReference>
<comment type="caution">
    <text evidence="9">The sequence shown here is derived from an EMBL/GenBank/DDBJ whole genome shotgun (WGS) entry which is preliminary data.</text>
</comment>
<evidence type="ECO:0000256" key="7">
    <source>
        <dbReference type="RuleBase" id="RU363032"/>
    </source>
</evidence>
<dbReference type="PANTHER" id="PTHR43163">
    <property type="entry name" value="DIPEPTIDE TRANSPORT SYSTEM PERMEASE PROTEIN DPPB-RELATED"/>
    <property type="match status" value="1"/>
</dbReference>
<dbReference type="GO" id="GO:0005886">
    <property type="term" value="C:plasma membrane"/>
    <property type="evidence" value="ECO:0007669"/>
    <property type="project" value="UniProtKB-SubCell"/>
</dbReference>
<dbReference type="GO" id="GO:0071916">
    <property type="term" value="F:dipeptide transmembrane transporter activity"/>
    <property type="evidence" value="ECO:0007669"/>
    <property type="project" value="TreeGrafter"/>
</dbReference>
<evidence type="ECO:0000313" key="9">
    <source>
        <dbReference type="EMBL" id="TDQ66019.1"/>
    </source>
</evidence>
<feature type="transmembrane region" description="Helical" evidence="7">
    <location>
        <begin position="198"/>
        <end position="218"/>
    </location>
</feature>
<dbReference type="Gene3D" id="1.10.3720.10">
    <property type="entry name" value="MetI-like"/>
    <property type="match status" value="1"/>
</dbReference>
<dbReference type="OrthoDB" id="9805855at2"/>
<organism evidence="9 10">
    <name type="scientific">Maritalea mobilis</name>
    <dbReference type="NCBI Taxonomy" id="483324"/>
    <lineage>
        <taxon>Bacteria</taxon>
        <taxon>Pseudomonadati</taxon>
        <taxon>Pseudomonadota</taxon>
        <taxon>Alphaproteobacteria</taxon>
        <taxon>Hyphomicrobiales</taxon>
        <taxon>Devosiaceae</taxon>
        <taxon>Maritalea</taxon>
    </lineage>
</organism>
<feature type="domain" description="ABC transmembrane type-1" evidence="8">
    <location>
        <begin position="95"/>
        <end position="325"/>
    </location>
</feature>
<dbReference type="Pfam" id="PF00528">
    <property type="entry name" value="BPD_transp_1"/>
    <property type="match status" value="1"/>
</dbReference>
<accession>A0A4R6VPY8</accession>
<dbReference type="Pfam" id="PF19300">
    <property type="entry name" value="BPD_transp_1_N"/>
    <property type="match status" value="1"/>
</dbReference>